<protein>
    <submittedName>
        <fullName evidence="1">Uncharacterized protein</fullName>
    </submittedName>
</protein>
<proteinExistence type="predicted"/>
<gene>
    <name evidence="1" type="ORF">RHS01_11492</name>
</gene>
<sequence length="135" mass="15002">MSDTGQQEASASYVPTRSRVDILGTCLDDCNPCGTRPKANAEAERLIGKLCRRDDETLGEFKHNGWNKAARVVFEFALLLDEHIYDKEGGPAPESDDEDTVVLNPQTTVSHASPWHILKSVIDIFDKWIAKMDVA</sequence>
<evidence type="ECO:0000313" key="2">
    <source>
        <dbReference type="Proteomes" id="UP000614334"/>
    </source>
</evidence>
<reference evidence="1" key="1">
    <citation type="submission" date="2020-09" db="EMBL/GenBank/DDBJ databases">
        <title>Comparative genome analyses of four rice-infecting Rhizoctonia solani isolates reveal extensive enrichment of homogalacturonan modification genes.</title>
        <authorList>
            <person name="Lee D.-Y."/>
            <person name="Jeon J."/>
            <person name="Kim K.-T."/>
            <person name="Cheong K."/>
            <person name="Song H."/>
            <person name="Choi G."/>
            <person name="Ko J."/>
            <person name="Opiyo S.O."/>
            <person name="Zuo S."/>
            <person name="Madhav S."/>
            <person name="Lee Y.-H."/>
            <person name="Wang G.-L."/>
        </authorList>
    </citation>
    <scope>NUCLEOTIDE SEQUENCE</scope>
    <source>
        <strain evidence="1">AG1-IA B2</strain>
    </source>
</reference>
<name>A0A8H7I4V3_9AGAM</name>
<comment type="caution">
    <text evidence="1">The sequence shown here is derived from an EMBL/GenBank/DDBJ whole genome shotgun (WGS) entry which is preliminary data.</text>
</comment>
<organism evidence="1 2">
    <name type="scientific">Rhizoctonia solani</name>
    <dbReference type="NCBI Taxonomy" id="456999"/>
    <lineage>
        <taxon>Eukaryota</taxon>
        <taxon>Fungi</taxon>
        <taxon>Dikarya</taxon>
        <taxon>Basidiomycota</taxon>
        <taxon>Agaricomycotina</taxon>
        <taxon>Agaricomycetes</taxon>
        <taxon>Cantharellales</taxon>
        <taxon>Ceratobasidiaceae</taxon>
        <taxon>Rhizoctonia</taxon>
    </lineage>
</organism>
<dbReference type="AlphaFoldDB" id="A0A8H7I4V3"/>
<accession>A0A8H7I4V3</accession>
<dbReference type="Proteomes" id="UP000614334">
    <property type="component" value="Unassembled WGS sequence"/>
</dbReference>
<dbReference type="EMBL" id="JACYCF010000090">
    <property type="protein sequence ID" value="KAF8746760.1"/>
    <property type="molecule type" value="Genomic_DNA"/>
</dbReference>
<evidence type="ECO:0000313" key="1">
    <source>
        <dbReference type="EMBL" id="KAF8746760.1"/>
    </source>
</evidence>